<dbReference type="Proteomes" id="UP001486565">
    <property type="component" value="Chromosome"/>
</dbReference>
<dbReference type="Pfam" id="PF01464">
    <property type="entry name" value="SLT"/>
    <property type="match status" value="1"/>
</dbReference>
<dbReference type="RefSeq" id="WP_341876805.1">
    <property type="nucleotide sequence ID" value="NZ_CP121687.1"/>
</dbReference>
<dbReference type="EC" id="4.2.2.n1" evidence="3"/>
<dbReference type="CDD" id="cd00254">
    <property type="entry name" value="LT-like"/>
    <property type="match status" value="1"/>
</dbReference>
<evidence type="ECO:0000313" key="3">
    <source>
        <dbReference type="EMBL" id="WZL69817.1"/>
    </source>
</evidence>
<dbReference type="InterPro" id="IPR023346">
    <property type="entry name" value="Lysozyme-like_dom_sf"/>
</dbReference>
<dbReference type="PANTHER" id="PTHR37423:SF2">
    <property type="entry name" value="MEMBRANE-BOUND LYTIC MUREIN TRANSGLYCOSYLASE C"/>
    <property type="match status" value="1"/>
</dbReference>
<reference evidence="3 4" key="1">
    <citation type="submission" date="2023-03" db="EMBL/GenBank/DDBJ databases">
        <title>Novel Species.</title>
        <authorList>
            <person name="Ma S."/>
        </authorList>
    </citation>
    <scope>NUCLEOTIDE SEQUENCE [LARGE SCALE GENOMIC DNA]</scope>
    <source>
        <strain evidence="3 4">LIND6LT2</strain>
    </source>
</reference>
<feature type="domain" description="Transglycosylase SLT" evidence="2">
    <location>
        <begin position="70"/>
        <end position="177"/>
    </location>
</feature>
<dbReference type="SUPFAM" id="SSF53955">
    <property type="entry name" value="Lysozyme-like"/>
    <property type="match status" value="1"/>
</dbReference>
<keyword evidence="4" id="KW-1185">Reference proteome</keyword>
<dbReference type="PANTHER" id="PTHR37423">
    <property type="entry name" value="SOLUBLE LYTIC MUREIN TRANSGLYCOSYLASE-RELATED"/>
    <property type="match status" value="1"/>
</dbReference>
<dbReference type="PROSITE" id="PS00922">
    <property type="entry name" value="TRANSGLYCOSYLASE"/>
    <property type="match status" value="1"/>
</dbReference>
<dbReference type="InterPro" id="IPR000189">
    <property type="entry name" value="Transglyc_AS"/>
</dbReference>
<comment type="similarity">
    <text evidence="1">Belongs to the transglycosylase Slt family.</text>
</comment>
<evidence type="ECO:0000259" key="2">
    <source>
        <dbReference type="Pfam" id="PF01464"/>
    </source>
</evidence>
<dbReference type="EMBL" id="CP121687">
    <property type="protein sequence ID" value="WZL69817.1"/>
    <property type="molecule type" value="Genomic_DNA"/>
</dbReference>
<dbReference type="Gene3D" id="1.10.530.10">
    <property type="match status" value="1"/>
</dbReference>
<name>A0ABZ2Y3B1_9FIRM</name>
<keyword evidence="3" id="KW-0456">Lyase</keyword>
<dbReference type="GO" id="GO:0016829">
    <property type="term" value="F:lyase activity"/>
    <property type="evidence" value="ECO:0007669"/>
    <property type="project" value="UniProtKB-KW"/>
</dbReference>
<evidence type="ECO:0000313" key="4">
    <source>
        <dbReference type="Proteomes" id="UP001486565"/>
    </source>
</evidence>
<organism evidence="3 4">
    <name type="scientific">Defluviitalea saccharophila</name>
    <dbReference type="NCBI Taxonomy" id="879970"/>
    <lineage>
        <taxon>Bacteria</taxon>
        <taxon>Bacillati</taxon>
        <taxon>Bacillota</taxon>
        <taxon>Clostridia</taxon>
        <taxon>Lachnospirales</taxon>
        <taxon>Defluviitaleaceae</taxon>
        <taxon>Defluviitalea</taxon>
    </lineage>
</organism>
<proteinExistence type="inferred from homology"/>
<accession>A0ABZ2Y3B1</accession>
<protein>
    <submittedName>
        <fullName evidence="3">Lytic transglycosylase domain-containing protein</fullName>
        <ecNumber evidence="3">4.2.2.n1</ecNumber>
    </submittedName>
</protein>
<gene>
    <name evidence="3" type="ORF">QBE51_13740</name>
</gene>
<sequence>MGFINPKSMYNEILSTIQSNFTIPIRMPQKTKVDSTSFNEVLQEEINETDKINTSIDKNINISTEEIDKAIKEAAKKYNIDENLIRAVIKQESNYNPNAISSAGARGLMQLMPGTAKMLGVEDIYDVEENVDAGSRYLKDMLIKFNGNTSLALAAYNAGPGNVEKYNGIPPFSETQNYVPKVLAYKKQYDAFKKE</sequence>
<dbReference type="InterPro" id="IPR008258">
    <property type="entry name" value="Transglycosylase_SLT_dom_1"/>
</dbReference>
<evidence type="ECO:0000256" key="1">
    <source>
        <dbReference type="ARBA" id="ARBA00007734"/>
    </source>
</evidence>